<evidence type="ECO:0000313" key="1">
    <source>
        <dbReference type="EMBL" id="APU01408.1"/>
    </source>
</evidence>
<reference evidence="1 2" key="1">
    <citation type="journal article" date="2017" name="Sci. Rep.">
        <title>Characterization and diversity of phages infecting Aeromonas salmonicida subsp. salmonicida.</title>
        <authorList>
            <person name="Vincent A.T."/>
            <person name="Paquet V.E."/>
            <person name="Bernatchez A."/>
            <person name="Tremblay D.M."/>
            <person name="Moineau S."/>
            <person name="Charette S.J."/>
        </authorList>
    </citation>
    <scope>NUCLEOTIDE SEQUENCE [LARGE SCALE GENOMIC DNA]</scope>
</reference>
<dbReference type="EMBL" id="KY290955">
    <property type="protein sequence ID" value="APU01408.1"/>
    <property type="molecule type" value="Genomic_DNA"/>
</dbReference>
<dbReference type="Proteomes" id="UP000225215">
    <property type="component" value="Segment"/>
</dbReference>
<name>A0A219YBN8_9CAUD</name>
<organism evidence="1 2">
    <name type="scientific">Aeromonas phage 65.2</name>
    <dbReference type="NCBI Taxonomy" id="1932896"/>
    <lineage>
        <taxon>Viruses</taxon>
        <taxon>Duplodnaviria</taxon>
        <taxon>Heunggongvirae</taxon>
        <taxon>Uroviricota</taxon>
        <taxon>Caudoviricetes</taxon>
        <taxon>Pantevenvirales</taxon>
        <taxon>Straboviridae</taxon>
        <taxon>Emmerichvirinae</taxon>
        <taxon>Ishigurovirus</taxon>
        <taxon>Ishigurovirus osborne</taxon>
    </lineage>
</organism>
<protein>
    <submittedName>
        <fullName evidence="1">Uncharacterized protein</fullName>
    </submittedName>
</protein>
<sequence length="142" mass="16440">MTDEQIKLFIDFSKDYGYYLTHMGFEDTPTSLAVYEGYFNSMRGKTTLIMEQNHGKIFSEIKYQIDLLGKILNYQAIIKNNVKSLKLENFSYFKVIKTPLDLKGMGFSHLLVQDGFQDQKYFSEYVYPVIAASRSSKVSIIP</sequence>
<evidence type="ECO:0000313" key="2">
    <source>
        <dbReference type="Proteomes" id="UP000225215"/>
    </source>
</evidence>
<proteinExistence type="predicted"/>
<accession>A0A219YBN8</accession>